<reference evidence="1" key="1">
    <citation type="journal article" date="2016" name="Nat. Genet.">
        <title>A high-quality carrot genome assembly provides new insights into carotenoid accumulation and asterid genome evolution.</title>
        <authorList>
            <person name="Iorizzo M."/>
            <person name="Ellison S."/>
            <person name="Senalik D."/>
            <person name="Zeng P."/>
            <person name="Satapoomin P."/>
            <person name="Huang J."/>
            <person name="Bowman M."/>
            <person name="Iovene M."/>
            <person name="Sanseverino W."/>
            <person name="Cavagnaro P."/>
            <person name="Yildiz M."/>
            <person name="Macko-Podgorni A."/>
            <person name="Moranska E."/>
            <person name="Grzebelus E."/>
            <person name="Grzebelus D."/>
            <person name="Ashrafi H."/>
            <person name="Zheng Z."/>
            <person name="Cheng S."/>
            <person name="Spooner D."/>
            <person name="Van Deynze A."/>
            <person name="Simon P."/>
        </authorList>
    </citation>
    <scope>NUCLEOTIDE SEQUENCE</scope>
    <source>
        <tissue evidence="1">Leaf</tissue>
    </source>
</reference>
<accession>A0A166GJM7</accession>
<dbReference type="AlphaFoldDB" id="A0A166GJM7"/>
<name>A0A166GJM7_DAUCS</name>
<dbReference type="OMA" id="AHSSGMM"/>
<evidence type="ECO:0000313" key="1">
    <source>
        <dbReference type="EMBL" id="WOG82488.1"/>
    </source>
</evidence>
<dbReference type="PANTHER" id="PTHR38370:SF1">
    <property type="entry name" value="BETA-1,4-XYLOSIDASE"/>
    <property type="match status" value="1"/>
</dbReference>
<keyword evidence="2" id="KW-1185">Reference proteome</keyword>
<dbReference type="PANTHER" id="PTHR38370">
    <property type="entry name" value="BETA-1,4-XYLOSIDASE"/>
    <property type="match status" value="1"/>
</dbReference>
<gene>
    <name evidence="1" type="ORF">DCAR_0101653</name>
</gene>
<sequence>MEGLIPFLIHTIKKQKTYNKYRSLSDTSNRSYHVLVGPNSAEGSSHRRTRSDVDFLGNKSSYGDNLAHSSGMMNKGSAVTAGNAHDSKLVGSGVFHVAKDGKTYDQHRD</sequence>
<reference evidence="1" key="2">
    <citation type="submission" date="2022-03" db="EMBL/GenBank/DDBJ databases">
        <title>Draft title - Genomic analysis of global carrot germplasm unveils the trajectory of domestication and the origin of high carotenoid orange carrot.</title>
        <authorList>
            <person name="Iorizzo M."/>
            <person name="Ellison S."/>
            <person name="Senalik D."/>
            <person name="Macko-Podgorni A."/>
            <person name="Grzebelus D."/>
            <person name="Bostan H."/>
            <person name="Rolling W."/>
            <person name="Curaba J."/>
            <person name="Simon P."/>
        </authorList>
    </citation>
    <scope>NUCLEOTIDE SEQUENCE</scope>
    <source>
        <tissue evidence="1">Leaf</tissue>
    </source>
</reference>
<dbReference type="Gramene" id="KZN09034">
    <property type="protein sequence ID" value="KZN09034"/>
    <property type="gene ID" value="DCAR_001690"/>
</dbReference>
<organism evidence="1 2">
    <name type="scientific">Daucus carota subsp. sativus</name>
    <name type="common">Carrot</name>
    <dbReference type="NCBI Taxonomy" id="79200"/>
    <lineage>
        <taxon>Eukaryota</taxon>
        <taxon>Viridiplantae</taxon>
        <taxon>Streptophyta</taxon>
        <taxon>Embryophyta</taxon>
        <taxon>Tracheophyta</taxon>
        <taxon>Spermatophyta</taxon>
        <taxon>Magnoliopsida</taxon>
        <taxon>eudicotyledons</taxon>
        <taxon>Gunneridae</taxon>
        <taxon>Pentapetalae</taxon>
        <taxon>asterids</taxon>
        <taxon>campanulids</taxon>
        <taxon>Apiales</taxon>
        <taxon>Apiaceae</taxon>
        <taxon>Apioideae</taxon>
        <taxon>Scandiceae</taxon>
        <taxon>Daucinae</taxon>
        <taxon>Daucus</taxon>
        <taxon>Daucus sect. Daucus</taxon>
    </lineage>
</organism>
<proteinExistence type="predicted"/>
<dbReference type="EMBL" id="CP093343">
    <property type="protein sequence ID" value="WOG82488.1"/>
    <property type="molecule type" value="Genomic_DNA"/>
</dbReference>
<dbReference type="KEGG" id="dcr:108195064"/>
<protein>
    <submittedName>
        <fullName evidence="1">Uncharacterized protein</fullName>
    </submittedName>
</protein>
<dbReference type="OrthoDB" id="1929722at2759"/>
<evidence type="ECO:0000313" key="2">
    <source>
        <dbReference type="Proteomes" id="UP000077755"/>
    </source>
</evidence>
<dbReference type="Proteomes" id="UP000077755">
    <property type="component" value="Chromosome 1"/>
</dbReference>